<feature type="compositionally biased region" description="Basic and acidic residues" evidence="1">
    <location>
        <begin position="282"/>
        <end position="291"/>
    </location>
</feature>
<dbReference type="RefSeq" id="XP_026495762.2">
    <property type="nucleotide sequence ID" value="XM_026639977.2"/>
</dbReference>
<sequence length="420" mass="48200">MSSRGKIEKWLLSDWSSGHNNHEVLKISDVVIAKSDRKNEEKIVEAEVRTENRNSNANEIASETENKKIQDGDDFSPSTSSWEPTDGSSSSEDSDMEVAQSKTLKMEQYIRQFAKRRNSKKVPTPMHRPNAVVKVLQERQINKNNRSLSDTRKRKYREILTNNKSLPDSTRKNVSPPKDAGETININKIEIFKIKASFEELFQMLNDMKPQSKDQNYTGSHNRDEVVHVSKSKILDENEVVGNASYVEHSDRSQSEESNRSDDNVLITNKYHKARMSPENQQKTDSHKESEWVPIGSGKTLIHKDKYRKVNWKSYTIATRSLLLATFPRRILATHSLTGKRSPAFLNKPPKMCLDPKIVSDIIIEITSKFKVKENLVRGIITTKCADECKMYKMRLRNKNIQLKGLKEQPQKLKAESKKG</sequence>
<dbReference type="Proteomes" id="UP001652626">
    <property type="component" value="Chromosome 17"/>
</dbReference>
<protein>
    <submittedName>
        <fullName evidence="4">Early boundary activity protein 1-like</fullName>
    </submittedName>
</protein>
<organism evidence="3 4">
    <name type="scientific">Vanessa tameamea</name>
    <name type="common">Kamehameha butterfly</name>
    <dbReference type="NCBI Taxonomy" id="334116"/>
    <lineage>
        <taxon>Eukaryota</taxon>
        <taxon>Metazoa</taxon>
        <taxon>Ecdysozoa</taxon>
        <taxon>Arthropoda</taxon>
        <taxon>Hexapoda</taxon>
        <taxon>Insecta</taxon>
        <taxon>Pterygota</taxon>
        <taxon>Neoptera</taxon>
        <taxon>Endopterygota</taxon>
        <taxon>Lepidoptera</taxon>
        <taxon>Glossata</taxon>
        <taxon>Ditrysia</taxon>
        <taxon>Papilionoidea</taxon>
        <taxon>Nymphalidae</taxon>
        <taxon>Nymphalinae</taxon>
        <taxon>Vanessa</taxon>
    </lineage>
</organism>
<evidence type="ECO:0000259" key="2">
    <source>
        <dbReference type="PROSITE" id="PS51457"/>
    </source>
</evidence>
<dbReference type="Gene3D" id="1.10.10.2590">
    <property type="entry name" value="BEN domain"/>
    <property type="match status" value="1"/>
</dbReference>
<dbReference type="OrthoDB" id="8186171at2759"/>
<gene>
    <name evidence="4" type="primary">LOC113400420</name>
</gene>
<keyword evidence="3" id="KW-1185">Reference proteome</keyword>
<dbReference type="Pfam" id="PF10523">
    <property type="entry name" value="BEN"/>
    <property type="match status" value="1"/>
</dbReference>
<feature type="compositionally biased region" description="Basic and acidic residues" evidence="1">
    <location>
        <begin position="248"/>
        <end position="263"/>
    </location>
</feature>
<dbReference type="PROSITE" id="PS51457">
    <property type="entry name" value="BEN"/>
    <property type="match status" value="1"/>
</dbReference>
<feature type="compositionally biased region" description="Polar residues" evidence="1">
    <location>
        <begin position="53"/>
        <end position="63"/>
    </location>
</feature>
<evidence type="ECO:0000313" key="4">
    <source>
        <dbReference type="RefSeq" id="XP_026495762.2"/>
    </source>
</evidence>
<reference evidence="4" key="1">
    <citation type="submission" date="2025-08" db="UniProtKB">
        <authorList>
            <consortium name="RefSeq"/>
        </authorList>
    </citation>
    <scope>IDENTIFICATION</scope>
    <source>
        <tissue evidence="4">Whole body</tissue>
    </source>
</reference>
<feature type="domain" description="BEN" evidence="2">
    <location>
        <begin position="296"/>
        <end position="392"/>
    </location>
</feature>
<name>A0A8B8IHF5_VANTA</name>
<dbReference type="InterPro" id="IPR018379">
    <property type="entry name" value="BEN_domain"/>
</dbReference>
<evidence type="ECO:0000256" key="1">
    <source>
        <dbReference type="SAM" id="MobiDB-lite"/>
    </source>
</evidence>
<feature type="region of interest" description="Disordered" evidence="1">
    <location>
        <begin position="36"/>
        <end position="99"/>
    </location>
</feature>
<dbReference type="SMART" id="SM01025">
    <property type="entry name" value="BEN"/>
    <property type="match status" value="1"/>
</dbReference>
<accession>A0A8B8IHF5</accession>
<dbReference type="GeneID" id="113400420"/>
<dbReference type="AlphaFoldDB" id="A0A8B8IHF5"/>
<proteinExistence type="predicted"/>
<dbReference type="OMA" id="CADECKM"/>
<evidence type="ECO:0000313" key="3">
    <source>
        <dbReference type="Proteomes" id="UP001652626"/>
    </source>
</evidence>
<feature type="region of interest" description="Disordered" evidence="1">
    <location>
        <begin position="240"/>
        <end position="291"/>
    </location>
</feature>
<feature type="compositionally biased region" description="Basic and acidic residues" evidence="1">
    <location>
        <begin position="36"/>
        <end position="52"/>
    </location>
</feature>
<dbReference type="GO" id="GO:0003677">
    <property type="term" value="F:DNA binding"/>
    <property type="evidence" value="ECO:0007669"/>
    <property type="project" value="InterPro"/>
</dbReference>